<sequence>MDRAHDPILRMIEAKIDFFNKHYQCNFNDIKVKTMKSRWGSCSRKKNLCFNSRIADLPDHLIDYIVVHELCHLREMNHSRKFWNLVAETIPHHRKFRTELRKVGMAMRKQV</sequence>
<proteinExistence type="predicted"/>
<dbReference type="EMBL" id="MGKP01000001">
    <property type="protein sequence ID" value="OGN29963.1"/>
    <property type="molecule type" value="Genomic_DNA"/>
</dbReference>
<comment type="caution">
    <text evidence="2">The sequence shown here is derived from an EMBL/GenBank/DDBJ whole genome shotgun (WGS) entry which is preliminary data.</text>
</comment>
<feature type="domain" description="YgjP-like metallopeptidase" evidence="1">
    <location>
        <begin position="11"/>
        <end position="102"/>
    </location>
</feature>
<accession>A0A1F8GX37</accession>
<dbReference type="InterPro" id="IPR053136">
    <property type="entry name" value="UTP_pyrophosphatase-like"/>
</dbReference>
<evidence type="ECO:0000313" key="2">
    <source>
        <dbReference type="EMBL" id="OGN29963.1"/>
    </source>
</evidence>
<dbReference type="Pfam" id="PF01863">
    <property type="entry name" value="YgjP-like"/>
    <property type="match status" value="1"/>
</dbReference>
<dbReference type="AlphaFoldDB" id="A0A1F8GX37"/>
<organism evidence="2 3">
    <name type="scientific">Candidatus Yanofskybacteria bacterium RIFCSPLOWO2_01_FULL_49_25</name>
    <dbReference type="NCBI Taxonomy" id="1802701"/>
    <lineage>
        <taxon>Bacteria</taxon>
        <taxon>Candidatus Yanofskyibacteriota</taxon>
    </lineage>
</organism>
<dbReference type="Proteomes" id="UP000179047">
    <property type="component" value="Unassembled WGS sequence"/>
</dbReference>
<evidence type="ECO:0000259" key="1">
    <source>
        <dbReference type="Pfam" id="PF01863"/>
    </source>
</evidence>
<dbReference type="PANTHER" id="PTHR30399">
    <property type="entry name" value="UNCHARACTERIZED PROTEIN YGJP"/>
    <property type="match status" value="1"/>
</dbReference>
<dbReference type="STRING" id="1802701.A3A33_01415"/>
<evidence type="ECO:0000313" key="3">
    <source>
        <dbReference type="Proteomes" id="UP000179047"/>
    </source>
</evidence>
<name>A0A1F8GX37_9BACT</name>
<reference evidence="2 3" key="1">
    <citation type="journal article" date="2016" name="Nat. Commun.">
        <title>Thousands of microbial genomes shed light on interconnected biogeochemical processes in an aquifer system.</title>
        <authorList>
            <person name="Anantharaman K."/>
            <person name="Brown C.T."/>
            <person name="Hug L.A."/>
            <person name="Sharon I."/>
            <person name="Castelle C.J."/>
            <person name="Probst A.J."/>
            <person name="Thomas B.C."/>
            <person name="Singh A."/>
            <person name="Wilkins M.J."/>
            <person name="Karaoz U."/>
            <person name="Brodie E.L."/>
            <person name="Williams K.H."/>
            <person name="Hubbard S.S."/>
            <person name="Banfield J.F."/>
        </authorList>
    </citation>
    <scope>NUCLEOTIDE SEQUENCE [LARGE SCALE GENOMIC DNA]</scope>
</reference>
<dbReference type="PANTHER" id="PTHR30399:SF1">
    <property type="entry name" value="UTP PYROPHOSPHATASE"/>
    <property type="match status" value="1"/>
</dbReference>
<dbReference type="CDD" id="cd07344">
    <property type="entry name" value="M48_yhfN_like"/>
    <property type="match status" value="1"/>
</dbReference>
<dbReference type="Gene3D" id="3.30.2010.10">
    <property type="entry name" value="Metalloproteases ('zincins'), catalytic domain"/>
    <property type="match status" value="1"/>
</dbReference>
<gene>
    <name evidence="2" type="ORF">A3A33_01415</name>
</gene>
<protein>
    <recommendedName>
        <fullName evidence="1">YgjP-like metallopeptidase domain-containing protein</fullName>
    </recommendedName>
</protein>
<dbReference type="InterPro" id="IPR002725">
    <property type="entry name" value="YgjP-like_metallopeptidase"/>
</dbReference>